<protein>
    <recommendedName>
        <fullName evidence="2">DUF7408 domain-containing protein</fullName>
    </recommendedName>
</protein>
<keyword evidence="4" id="KW-1185">Reference proteome</keyword>
<organism evidence="3 4">
    <name type="scientific">Brevibacillus brevis</name>
    <name type="common">Bacillus brevis</name>
    <dbReference type="NCBI Taxonomy" id="1393"/>
    <lineage>
        <taxon>Bacteria</taxon>
        <taxon>Bacillati</taxon>
        <taxon>Bacillota</taxon>
        <taxon>Bacilli</taxon>
        <taxon>Bacillales</taxon>
        <taxon>Paenibacillaceae</taxon>
        <taxon>Brevibacillus</taxon>
    </lineage>
</organism>
<dbReference type="InterPro" id="IPR055831">
    <property type="entry name" value="DUF7408"/>
</dbReference>
<gene>
    <name evidence="3" type="ORF">RGB73_26625</name>
</gene>
<keyword evidence="1" id="KW-1133">Transmembrane helix</keyword>
<dbReference type="SUPFAM" id="SSF52317">
    <property type="entry name" value="Class I glutamine amidotransferase-like"/>
    <property type="match status" value="1"/>
</dbReference>
<evidence type="ECO:0000313" key="4">
    <source>
        <dbReference type="Proteomes" id="UP001256827"/>
    </source>
</evidence>
<evidence type="ECO:0000313" key="3">
    <source>
        <dbReference type="EMBL" id="WNC14213.1"/>
    </source>
</evidence>
<feature type="transmembrane region" description="Helical" evidence="1">
    <location>
        <begin position="392"/>
        <end position="415"/>
    </location>
</feature>
<dbReference type="Pfam" id="PF24157">
    <property type="entry name" value="DUF7408"/>
    <property type="match status" value="1"/>
</dbReference>
<accession>A0ABY9T286</accession>
<dbReference type="RefSeq" id="WP_310766157.1">
    <property type="nucleotide sequence ID" value="NZ_CP134050.1"/>
</dbReference>
<reference evidence="3 4" key="1">
    <citation type="submission" date="2023-09" db="EMBL/GenBank/DDBJ databases">
        <title>Complete Genome and Methylome dissection of Bacillus brevis NEB573 original source of BbsI restriction endonuclease.</title>
        <authorList>
            <person name="Fomenkov A."/>
            <person name="Roberts R.D."/>
        </authorList>
    </citation>
    <scope>NUCLEOTIDE SEQUENCE [LARGE SCALE GENOMIC DNA]</scope>
    <source>
        <strain evidence="3 4">NEB573</strain>
    </source>
</reference>
<keyword evidence="1" id="KW-0472">Membrane</keyword>
<evidence type="ECO:0000256" key="1">
    <source>
        <dbReference type="SAM" id="Phobius"/>
    </source>
</evidence>
<dbReference type="EMBL" id="CP134050">
    <property type="protein sequence ID" value="WNC14213.1"/>
    <property type="molecule type" value="Genomic_DNA"/>
</dbReference>
<name>A0ABY9T286_BREBE</name>
<keyword evidence="1" id="KW-0812">Transmembrane</keyword>
<dbReference type="Gene3D" id="3.40.50.880">
    <property type="match status" value="1"/>
</dbReference>
<feature type="transmembrane region" description="Helical" evidence="1">
    <location>
        <begin position="363"/>
        <end position="385"/>
    </location>
</feature>
<feature type="domain" description="DUF7408" evidence="2">
    <location>
        <begin position="188"/>
        <end position="305"/>
    </location>
</feature>
<evidence type="ECO:0000259" key="2">
    <source>
        <dbReference type="Pfam" id="PF24157"/>
    </source>
</evidence>
<dbReference type="Proteomes" id="UP001256827">
    <property type="component" value="Chromosome"/>
</dbReference>
<dbReference type="InterPro" id="IPR029062">
    <property type="entry name" value="Class_I_gatase-like"/>
</dbReference>
<sequence length="792" mass="85944">MKPVMFKMWLMAVCALLLLFTGGPLGEVGSARAEAGVQLGVTAGIGGEYKDSGMVPVQVTMTNSGADVEGDLIVATGDMGNNTFSVAYYQPVSIAKGAAKQITITVPGSEVRSDSYVALMKADQIVAKAPVGGRRYSRDTLMVGVLAEDRDTANFLGVLPKGAFRNEVRVLPMKPEQVPTAGVQLRMIDLLVLNNFALDTLNAQQIQAIREWTVSGGMLILAGGAQYGKTAGELADLSPVEVGGVTTVKSLPSLILDKSKPVELTAPFTISSGTLKAGKALYTEGKQPLFASRTVEEGKVLYVAYDLAAEPLASWSGNGKLWADVLPRAFGSSLDDSREQFLDSVWALSDAAERMPSLKIPNVGWFALFFGIYALIAGPVLFYILRHKRKQSYMWAIVPVLSVVTGIGIFSFGAMQRGSGVMVHQTGYLELTKEGGAKAKAVTAMFVPTGGDYQLTIYGEGLSQPIVDGSRWGEVPLIWASLQPDHTDVKFRDVEFWSMRKVATERPVPDAGKFVSDLSYADGALTGTVTNQTKYTLRDVKVVSDTQVQEVGEMAPGSTVQVKLSFQPSAQTQMRRGQIQRLTSQLVPQHLQGVRNEDAREQTMVETLRFRGSASYQMQQVMIAGWTNEPIVDATVKGESVHMDSLSLVTSELEVKPSKDGHVYYPAGTFDVTMSGSSVPVDDNGDGYFLAAGDITFDARIEREGKKLQISRLYLYTWSDDNTPFDKQVYNWKTKAFDPYDQVFANNIMDGTKAAAYLSEDGVLRVKFSHAFPDERHIGIPSASVEGKVTHL</sequence>
<proteinExistence type="predicted"/>